<keyword evidence="4" id="KW-1185">Reference proteome</keyword>
<dbReference type="KEGG" id="pfy:PFICI_15039"/>
<feature type="transmembrane region" description="Helical" evidence="2">
    <location>
        <begin position="185"/>
        <end position="205"/>
    </location>
</feature>
<organism evidence="3 4">
    <name type="scientific">Pestalotiopsis fici (strain W106-1 / CGMCC3.15140)</name>
    <dbReference type="NCBI Taxonomy" id="1229662"/>
    <lineage>
        <taxon>Eukaryota</taxon>
        <taxon>Fungi</taxon>
        <taxon>Dikarya</taxon>
        <taxon>Ascomycota</taxon>
        <taxon>Pezizomycotina</taxon>
        <taxon>Sordariomycetes</taxon>
        <taxon>Xylariomycetidae</taxon>
        <taxon>Amphisphaeriales</taxon>
        <taxon>Sporocadaceae</taxon>
        <taxon>Pestalotiopsis</taxon>
    </lineage>
</organism>
<name>W3WI27_PESFW</name>
<feature type="transmembrane region" description="Helical" evidence="2">
    <location>
        <begin position="403"/>
        <end position="424"/>
    </location>
</feature>
<gene>
    <name evidence="3" type="ORF">PFICI_15039</name>
</gene>
<dbReference type="RefSeq" id="XP_007841811.1">
    <property type="nucleotide sequence ID" value="XM_007843620.1"/>
</dbReference>
<keyword evidence="2" id="KW-0472">Membrane</keyword>
<feature type="compositionally biased region" description="Polar residues" evidence="1">
    <location>
        <begin position="324"/>
        <end position="343"/>
    </location>
</feature>
<reference evidence="4" key="1">
    <citation type="journal article" date="2015" name="BMC Genomics">
        <title>Genomic and transcriptomic analysis of the endophytic fungus Pestalotiopsis fici reveals its lifestyle and high potential for synthesis of natural products.</title>
        <authorList>
            <person name="Wang X."/>
            <person name="Zhang X."/>
            <person name="Liu L."/>
            <person name="Xiang M."/>
            <person name="Wang W."/>
            <person name="Sun X."/>
            <person name="Che Y."/>
            <person name="Guo L."/>
            <person name="Liu G."/>
            <person name="Guo L."/>
            <person name="Wang C."/>
            <person name="Yin W.B."/>
            <person name="Stadler M."/>
            <person name="Zhang X."/>
            <person name="Liu X."/>
        </authorList>
    </citation>
    <scope>NUCLEOTIDE SEQUENCE [LARGE SCALE GENOMIC DNA]</scope>
    <source>
        <strain evidence="4">W106-1 / CGMCC3.15140</strain>
    </source>
</reference>
<evidence type="ECO:0000313" key="4">
    <source>
        <dbReference type="Proteomes" id="UP000030651"/>
    </source>
</evidence>
<evidence type="ECO:0000256" key="1">
    <source>
        <dbReference type="SAM" id="MobiDB-lite"/>
    </source>
</evidence>
<dbReference type="AlphaFoldDB" id="W3WI27"/>
<keyword evidence="2" id="KW-1133">Transmembrane helix</keyword>
<dbReference type="STRING" id="1229662.W3WI27"/>
<dbReference type="EMBL" id="KI912122">
    <property type="protein sequence ID" value="ETS73434.1"/>
    <property type="molecule type" value="Genomic_DNA"/>
</dbReference>
<sequence length="439" mass="49401">MDSFDYNNNCSRDALDWYALIKPKRNPDITGPGCILNMCDIQILTAFALLVSAYIMASPSSSAPLTAYLWYLVVLLAWFCAITHLAGLSVLRGYFFRRPRMKVVRVSLMFLVLALLTAALVPTGFFDWTSYIIINGASWPQSPAFCYFDIKTGQNLWYSSYDHFRSLYPGWDNVVISPSLMDTNAMQTMIVTVVLLHFGFITRCVKLSQQLSSVVNRNFRQRPTMDPLLYHETMYLYGASVLTTDQSDRIAGISYIAGDTTAGGNSTQADAVHLIGAEDSSGDVNVWTFGQLVAVLLLAAPISSMIWKFVEYAVDKRVITDDLQTSDPNQRTTDAAPQSSNTGDPERIEEWPLDRHPILTGGLPTHEYREMQMGTTNTNRQNNMMTGRSERYHFPNSTWLQPLIASTFLAMIIFIIAAFLFTSFDSLFLPQWMPFFGLP</sequence>
<dbReference type="HOGENOM" id="CLU_624213_0_0_1"/>
<feature type="transmembrane region" description="Helical" evidence="2">
    <location>
        <begin position="34"/>
        <end position="56"/>
    </location>
</feature>
<feature type="transmembrane region" description="Helical" evidence="2">
    <location>
        <begin position="103"/>
        <end position="121"/>
    </location>
</feature>
<dbReference type="eggNOG" id="ENOG502SQSC">
    <property type="taxonomic scope" value="Eukaryota"/>
</dbReference>
<protein>
    <submittedName>
        <fullName evidence="3">Uncharacterized protein</fullName>
    </submittedName>
</protein>
<dbReference type="GeneID" id="19280052"/>
<evidence type="ECO:0000313" key="3">
    <source>
        <dbReference type="EMBL" id="ETS73434.1"/>
    </source>
</evidence>
<accession>W3WI27</accession>
<evidence type="ECO:0000256" key="2">
    <source>
        <dbReference type="SAM" id="Phobius"/>
    </source>
</evidence>
<keyword evidence="2" id="KW-0812">Transmembrane</keyword>
<feature type="region of interest" description="Disordered" evidence="1">
    <location>
        <begin position="324"/>
        <end position="350"/>
    </location>
</feature>
<dbReference type="Proteomes" id="UP000030651">
    <property type="component" value="Unassembled WGS sequence"/>
</dbReference>
<feature type="transmembrane region" description="Helical" evidence="2">
    <location>
        <begin position="68"/>
        <end position="91"/>
    </location>
</feature>
<dbReference type="OrthoDB" id="5427664at2759"/>
<dbReference type="InParanoid" id="W3WI27"/>
<proteinExistence type="predicted"/>